<evidence type="ECO:0000256" key="1">
    <source>
        <dbReference type="SAM" id="MobiDB-lite"/>
    </source>
</evidence>
<protein>
    <submittedName>
        <fullName evidence="2">Flagellin-like hook-associated protein FlgL</fullName>
    </submittedName>
</protein>
<keyword evidence="2" id="KW-0969">Cilium</keyword>
<keyword evidence="2" id="KW-0966">Cell projection</keyword>
<dbReference type="AlphaFoldDB" id="A0A560DXN0"/>
<name>A0A560DXN0_9BRAD</name>
<dbReference type="GO" id="GO:0005198">
    <property type="term" value="F:structural molecule activity"/>
    <property type="evidence" value="ECO:0007669"/>
    <property type="project" value="InterPro"/>
</dbReference>
<dbReference type="OrthoDB" id="7312911at2"/>
<reference evidence="2 3" key="1">
    <citation type="submission" date="2019-06" db="EMBL/GenBank/DDBJ databases">
        <title>Genomic Encyclopedia of Type Strains, Phase IV (KMG-V): Genome sequencing to study the core and pangenomes of soil and plant-associated prokaryotes.</title>
        <authorList>
            <person name="Whitman W."/>
        </authorList>
    </citation>
    <scope>NUCLEOTIDE SEQUENCE [LARGE SCALE GENOMIC DNA]</scope>
    <source>
        <strain evidence="2 3">BR 510</strain>
    </source>
</reference>
<dbReference type="GO" id="GO:0009288">
    <property type="term" value="C:bacterial-type flagellum"/>
    <property type="evidence" value="ECO:0007669"/>
    <property type="project" value="InterPro"/>
</dbReference>
<evidence type="ECO:0000313" key="2">
    <source>
        <dbReference type="EMBL" id="TWB01865.1"/>
    </source>
</evidence>
<dbReference type="Proteomes" id="UP000319949">
    <property type="component" value="Unassembled WGS sequence"/>
</dbReference>
<feature type="compositionally biased region" description="Polar residues" evidence="1">
    <location>
        <begin position="343"/>
        <end position="352"/>
    </location>
</feature>
<gene>
    <name evidence="2" type="ORF">FBZ96_103647</name>
</gene>
<evidence type="ECO:0000313" key="3">
    <source>
        <dbReference type="Proteomes" id="UP000319949"/>
    </source>
</evidence>
<dbReference type="PANTHER" id="PTHR42792">
    <property type="entry name" value="FLAGELLIN"/>
    <property type="match status" value="1"/>
</dbReference>
<feature type="region of interest" description="Disordered" evidence="1">
    <location>
        <begin position="329"/>
        <end position="352"/>
    </location>
</feature>
<comment type="caution">
    <text evidence="2">The sequence shown here is derived from an EMBL/GenBank/DDBJ whole genome shotgun (WGS) entry which is preliminary data.</text>
</comment>
<keyword evidence="3" id="KW-1185">Reference proteome</keyword>
<proteinExistence type="predicted"/>
<dbReference type="InterPro" id="IPR001492">
    <property type="entry name" value="Flagellin"/>
</dbReference>
<dbReference type="STRING" id="1803665.GCA_001641335_04253"/>
<dbReference type="RefSeq" id="WP_145661215.1">
    <property type="nucleotide sequence ID" value="NZ_VITK01000003.1"/>
</dbReference>
<keyword evidence="2" id="KW-0282">Flagellum</keyword>
<organism evidence="2 3">
    <name type="scientific">Bradyrhizobium stylosanthis</name>
    <dbReference type="NCBI Taxonomy" id="1803665"/>
    <lineage>
        <taxon>Bacteria</taxon>
        <taxon>Pseudomonadati</taxon>
        <taxon>Pseudomonadota</taxon>
        <taxon>Alphaproteobacteria</taxon>
        <taxon>Hyphomicrobiales</taxon>
        <taxon>Nitrobacteraceae</taxon>
        <taxon>Bradyrhizobium</taxon>
    </lineage>
</organism>
<sequence length="627" mass="63644">MSISSINYSSSVLGSQIRNINQQLTDLSTQLSTGKLSQNYSGMGTNEGFAIASRAQLSNISAYTDTITNVNVNINLANTALQALTTIRNTVQTGSANTAQDLNVNGQTIAQNTAAAQFGSMVGVLNTQSGNRYLFSGTAVNTQSVADAGDIINGTTTQAGFKTVMAERQAADLGANGMGRLVQMQPTPSSVQVSEDVAGSPFGLKIKAVSSTLTGATVTGPSGSPVSFSVDLNGNNPSNGDKLSIQFTLPDGTTEQIDLTASSATPTPLGSFAIDASVPVNPNNTAANLNTALNTAIKKLSNTSLVAASAVTAGDNFFNTASSAIGTPKTNQAAPAAPISGATALSGTSPSDSISPGFAAGDTITVNGTTLSFVASGATGNQINVTDSIQTLLSKIDAITGTSKPSTVHGGAITINTDDAASLSITSSNPAALGSLGFSATPVTATQPPLRVGSSPASSATTLVNGSATTVKWYLGNDGPGSARSTAVARVDDSVTVQYGAQADEDAIRRQLQAIAVFGTFSTSPTGQYSGGQVSALSLRVTQALTSQPGQQRIEDIQTDIAMAQNTMKDASTRQTQAKAQLQSIVDQAESASPDQVASEILALQNALQASYQVTSNLAQLSLVKFL</sequence>
<dbReference type="SUPFAM" id="SSF64518">
    <property type="entry name" value="Phase 1 flagellin"/>
    <property type="match status" value="2"/>
</dbReference>
<dbReference type="PANTHER" id="PTHR42792:SF1">
    <property type="entry name" value="FLAGELLAR HOOK-ASSOCIATED PROTEIN 3"/>
    <property type="match status" value="1"/>
</dbReference>
<accession>A0A560DXN0</accession>
<dbReference type="EMBL" id="VITK01000003">
    <property type="protein sequence ID" value="TWB01865.1"/>
    <property type="molecule type" value="Genomic_DNA"/>
</dbReference>